<dbReference type="PANTHER" id="PTHR21342:SF1">
    <property type="entry name" value="PHOSPHOPANTETHEINE ADENYLYLTRANSFERASE"/>
    <property type="match status" value="1"/>
</dbReference>
<evidence type="ECO:0000256" key="3">
    <source>
        <dbReference type="ARBA" id="ARBA00022490"/>
    </source>
</evidence>
<evidence type="ECO:0000256" key="7">
    <source>
        <dbReference type="ARBA" id="ARBA00022840"/>
    </source>
</evidence>
<accession>A0A644WAP9</accession>
<dbReference type="AlphaFoldDB" id="A0A644WAP9"/>
<evidence type="ECO:0000313" key="12">
    <source>
        <dbReference type="EMBL" id="MPL99642.1"/>
    </source>
</evidence>
<keyword evidence="4 12" id="KW-0808">Transferase</keyword>
<dbReference type="PANTHER" id="PTHR21342">
    <property type="entry name" value="PHOSPHOPANTETHEINE ADENYLYLTRANSFERASE"/>
    <property type="match status" value="1"/>
</dbReference>
<evidence type="ECO:0000256" key="4">
    <source>
        <dbReference type="ARBA" id="ARBA00022679"/>
    </source>
</evidence>
<dbReference type="SUPFAM" id="SSF52374">
    <property type="entry name" value="Nucleotidylyl transferase"/>
    <property type="match status" value="1"/>
</dbReference>
<keyword evidence="7" id="KW-0067">ATP-binding</keyword>
<gene>
    <name evidence="12" type="primary">coaD_15</name>
    <name evidence="12" type="ORF">SDC9_45860</name>
</gene>
<dbReference type="Gene3D" id="3.40.50.620">
    <property type="entry name" value="HUPs"/>
    <property type="match status" value="1"/>
</dbReference>
<evidence type="ECO:0000256" key="9">
    <source>
        <dbReference type="ARBA" id="ARBA00022993"/>
    </source>
</evidence>
<evidence type="ECO:0000256" key="6">
    <source>
        <dbReference type="ARBA" id="ARBA00022741"/>
    </source>
</evidence>
<dbReference type="GO" id="GO:0004595">
    <property type="term" value="F:pantetheine-phosphate adenylyltransferase activity"/>
    <property type="evidence" value="ECO:0007669"/>
    <property type="project" value="UniProtKB-EC"/>
</dbReference>
<dbReference type="EC" id="2.7.7.3" evidence="1"/>
<dbReference type="Pfam" id="PF01467">
    <property type="entry name" value="CTP_transf_like"/>
    <property type="match status" value="1"/>
</dbReference>
<dbReference type="InterPro" id="IPR004821">
    <property type="entry name" value="Cyt_trans-like"/>
</dbReference>
<evidence type="ECO:0000256" key="2">
    <source>
        <dbReference type="ARBA" id="ARBA00013868"/>
    </source>
</evidence>
<keyword evidence="6" id="KW-0547">Nucleotide-binding</keyword>
<keyword evidence="8" id="KW-0460">Magnesium</keyword>
<reference evidence="12" key="1">
    <citation type="submission" date="2019-08" db="EMBL/GenBank/DDBJ databases">
        <authorList>
            <person name="Kucharzyk K."/>
            <person name="Murdoch R.W."/>
            <person name="Higgins S."/>
            <person name="Loffler F."/>
        </authorList>
    </citation>
    <scope>NUCLEOTIDE SEQUENCE</scope>
</reference>
<dbReference type="HAMAP" id="MF_00151">
    <property type="entry name" value="PPAT_bact"/>
    <property type="match status" value="1"/>
</dbReference>
<proteinExistence type="inferred from homology"/>
<feature type="domain" description="Cytidyltransferase-like" evidence="11">
    <location>
        <begin position="6"/>
        <end position="133"/>
    </location>
</feature>
<keyword evidence="9" id="KW-0173">Coenzyme A biosynthesis</keyword>
<dbReference type="EMBL" id="VSSQ01000679">
    <property type="protein sequence ID" value="MPL99642.1"/>
    <property type="molecule type" value="Genomic_DNA"/>
</dbReference>
<organism evidence="12">
    <name type="scientific">bioreactor metagenome</name>
    <dbReference type="NCBI Taxonomy" id="1076179"/>
    <lineage>
        <taxon>unclassified sequences</taxon>
        <taxon>metagenomes</taxon>
        <taxon>ecological metagenomes</taxon>
    </lineage>
</organism>
<protein>
    <recommendedName>
        <fullName evidence="2">Phosphopantetheine adenylyltransferase</fullName>
        <ecNumber evidence="1">2.7.7.3</ecNumber>
    </recommendedName>
</protein>
<dbReference type="PRINTS" id="PR01020">
    <property type="entry name" value="LPSBIOSNTHSS"/>
</dbReference>
<evidence type="ECO:0000256" key="1">
    <source>
        <dbReference type="ARBA" id="ARBA00012392"/>
    </source>
</evidence>
<keyword evidence="3" id="KW-0963">Cytoplasm</keyword>
<evidence type="ECO:0000256" key="5">
    <source>
        <dbReference type="ARBA" id="ARBA00022695"/>
    </source>
</evidence>
<comment type="catalytic activity">
    <reaction evidence="10">
        <text>(R)-4'-phosphopantetheine + ATP + H(+) = 3'-dephospho-CoA + diphosphate</text>
        <dbReference type="Rhea" id="RHEA:19801"/>
        <dbReference type="ChEBI" id="CHEBI:15378"/>
        <dbReference type="ChEBI" id="CHEBI:30616"/>
        <dbReference type="ChEBI" id="CHEBI:33019"/>
        <dbReference type="ChEBI" id="CHEBI:57328"/>
        <dbReference type="ChEBI" id="CHEBI:61723"/>
        <dbReference type="EC" id="2.7.7.3"/>
    </reaction>
</comment>
<sequence>MMRKAVFPGSFDPFTKGHLDVLQSSLRVFDKVVVAVGYNINKSGLFTIEERIEIIKESVKNLNNVEVESYTGLTINFCNSCGADFIVRGIRSTTDFDFEQVIAQANYKLSPNIQTVFIPSSAECSFITSTVVRDLLLNGGDARIFLAPGVDLTGRLRREEKNEH</sequence>
<evidence type="ECO:0000256" key="8">
    <source>
        <dbReference type="ARBA" id="ARBA00022842"/>
    </source>
</evidence>
<evidence type="ECO:0000256" key="10">
    <source>
        <dbReference type="ARBA" id="ARBA00029346"/>
    </source>
</evidence>
<comment type="caution">
    <text evidence="12">The sequence shown here is derived from an EMBL/GenBank/DDBJ whole genome shotgun (WGS) entry which is preliminary data.</text>
</comment>
<keyword evidence="5 12" id="KW-0548">Nucleotidyltransferase</keyword>
<dbReference type="InterPro" id="IPR014729">
    <property type="entry name" value="Rossmann-like_a/b/a_fold"/>
</dbReference>
<dbReference type="NCBIfam" id="TIGR01510">
    <property type="entry name" value="coaD_prev_kdtB"/>
    <property type="match status" value="1"/>
</dbReference>
<evidence type="ECO:0000259" key="11">
    <source>
        <dbReference type="Pfam" id="PF01467"/>
    </source>
</evidence>
<dbReference type="GO" id="GO:0015937">
    <property type="term" value="P:coenzyme A biosynthetic process"/>
    <property type="evidence" value="ECO:0007669"/>
    <property type="project" value="UniProtKB-KW"/>
</dbReference>
<dbReference type="InterPro" id="IPR001980">
    <property type="entry name" value="PPAT"/>
</dbReference>
<dbReference type="NCBIfam" id="TIGR00125">
    <property type="entry name" value="cyt_tran_rel"/>
    <property type="match status" value="1"/>
</dbReference>
<name>A0A644WAP9_9ZZZZ</name>
<dbReference type="GO" id="GO:0005524">
    <property type="term" value="F:ATP binding"/>
    <property type="evidence" value="ECO:0007669"/>
    <property type="project" value="UniProtKB-KW"/>
</dbReference>